<dbReference type="AlphaFoldDB" id="A0A0B1NXS2"/>
<evidence type="ECO:0000313" key="1">
    <source>
        <dbReference type="EMBL" id="KHJ30763.1"/>
    </source>
</evidence>
<name>A0A0B1NXS2_UNCNE</name>
<proteinExistence type="predicted"/>
<accession>A0A0B1NXS2</accession>
<dbReference type="EMBL" id="JNVN01003656">
    <property type="protein sequence ID" value="KHJ30763.1"/>
    <property type="molecule type" value="Genomic_DNA"/>
</dbReference>
<reference evidence="1 2" key="1">
    <citation type="journal article" date="2014" name="BMC Genomics">
        <title>Adaptive genomic structural variation in the grape powdery mildew pathogen, Erysiphe necator.</title>
        <authorList>
            <person name="Jones L."/>
            <person name="Riaz S."/>
            <person name="Morales-Cruz A."/>
            <person name="Amrine K.C."/>
            <person name="McGuire B."/>
            <person name="Gubler W.D."/>
            <person name="Walker M.A."/>
            <person name="Cantu D."/>
        </authorList>
    </citation>
    <scope>NUCLEOTIDE SEQUENCE [LARGE SCALE GENOMIC DNA]</scope>
    <source>
        <strain evidence="2">c</strain>
    </source>
</reference>
<dbReference type="Proteomes" id="UP000030854">
    <property type="component" value="Unassembled WGS sequence"/>
</dbReference>
<gene>
    <name evidence="1" type="ORF">EV44_g4157</name>
</gene>
<sequence length="129" mass="14727">MPLVYKTHVNPAAPSKKAAQKTITNQASQLLEDDSGQMYSYLPKDIREIIEQRRRRERAWHVRPSICTSVIYNIESTLIVYKNDIEKVEADLVRNYLQQAIALLAASDNAPKSPPIPHLTKPLKTKDFI</sequence>
<comment type="caution">
    <text evidence="1">The sequence shown here is derived from an EMBL/GenBank/DDBJ whole genome shotgun (WGS) entry which is preliminary data.</text>
</comment>
<organism evidence="1 2">
    <name type="scientific">Uncinula necator</name>
    <name type="common">Grape powdery mildew</name>
    <dbReference type="NCBI Taxonomy" id="52586"/>
    <lineage>
        <taxon>Eukaryota</taxon>
        <taxon>Fungi</taxon>
        <taxon>Dikarya</taxon>
        <taxon>Ascomycota</taxon>
        <taxon>Pezizomycotina</taxon>
        <taxon>Leotiomycetes</taxon>
        <taxon>Erysiphales</taxon>
        <taxon>Erysiphaceae</taxon>
        <taxon>Erysiphe</taxon>
    </lineage>
</organism>
<keyword evidence="2" id="KW-1185">Reference proteome</keyword>
<protein>
    <submittedName>
        <fullName evidence="1">Putative eka-like protein</fullName>
    </submittedName>
</protein>
<dbReference type="HOGENOM" id="CLU_018153_5_2_1"/>
<evidence type="ECO:0000313" key="2">
    <source>
        <dbReference type="Proteomes" id="UP000030854"/>
    </source>
</evidence>